<feature type="chain" id="PRO_5006601305" description="Lipoprotein" evidence="1">
    <location>
        <begin position="29"/>
        <end position="375"/>
    </location>
</feature>
<organism evidence="2 3">
    <name type="scientific">Pseudoalteromonas phenolica</name>
    <dbReference type="NCBI Taxonomy" id="161398"/>
    <lineage>
        <taxon>Bacteria</taxon>
        <taxon>Pseudomonadati</taxon>
        <taxon>Pseudomonadota</taxon>
        <taxon>Gammaproteobacteria</taxon>
        <taxon>Alteromonadales</taxon>
        <taxon>Pseudoalteromonadaceae</taxon>
        <taxon>Pseudoalteromonas</taxon>
    </lineage>
</organism>
<dbReference type="STRING" id="161398.PP2015_3638"/>
<dbReference type="EMBL" id="CP013188">
    <property type="protein sequence ID" value="ALO44112.1"/>
    <property type="molecule type" value="Genomic_DNA"/>
</dbReference>
<reference evidence="2 3" key="1">
    <citation type="submission" date="2015-11" db="EMBL/GenBank/DDBJ databases">
        <authorList>
            <person name="Zhang Y."/>
            <person name="Guo Z."/>
        </authorList>
    </citation>
    <scope>NUCLEOTIDE SEQUENCE [LARGE SCALE GENOMIC DNA]</scope>
    <source>
        <strain evidence="2 3">KCTC 12086</strain>
    </source>
</reference>
<evidence type="ECO:0000256" key="1">
    <source>
        <dbReference type="SAM" id="SignalP"/>
    </source>
</evidence>
<feature type="signal peptide" evidence="1">
    <location>
        <begin position="1"/>
        <end position="28"/>
    </location>
</feature>
<evidence type="ECO:0000313" key="3">
    <source>
        <dbReference type="Proteomes" id="UP000061457"/>
    </source>
</evidence>
<keyword evidence="3" id="KW-1185">Reference proteome</keyword>
<accession>A0A0S2K6R6</accession>
<dbReference type="PATRIC" id="fig|161398.10.peg.3714"/>
<keyword evidence="1" id="KW-0732">Signal</keyword>
<dbReference type="KEGG" id="pphe:PP2015_3638"/>
<dbReference type="AlphaFoldDB" id="A0A0S2K6R6"/>
<evidence type="ECO:0000313" key="2">
    <source>
        <dbReference type="EMBL" id="ALO44112.1"/>
    </source>
</evidence>
<protein>
    <recommendedName>
        <fullName evidence="4">Lipoprotein</fullName>
    </recommendedName>
</protein>
<sequence length="375" mass="41606">MLLLRMNSIMKFRLFSLALSLTGLSLFSGCSSTLGLKKQEMTNAPHWFIKPVHKQTTGFIGAAAKYDSQGRVNISGSRKAALVKLQSHHQFAITDIDAQQLASSAKLELPSGNAVRFMPEFFYQGVIYSYATLEQDAFALSQQQTLTTLPTCQFQKCNPTWLCDEQTNTITGVSFYTSTPYQQLSMAQQNASVIADLLTRSQVRATEFISQSSDTRLNRQTTSFSQQSNVQAKTNQHHDIVLNELCEYHGTLIGNFVLPEGAVELQENWQSHAVYQDRSLIQGSFGHGGTMSSDLLLSTAIELAIKDALIELAKIKGVAIENTSSLSFNSGFYFLSKSKMKVDEQVSGQLLDIKISYQKDNPVVNVWVLEANNQL</sequence>
<name>A0A0S2K6R6_9GAMM</name>
<gene>
    <name evidence="2" type="ORF">PP2015_3638</name>
</gene>
<dbReference type="PROSITE" id="PS51257">
    <property type="entry name" value="PROKAR_LIPOPROTEIN"/>
    <property type="match status" value="1"/>
</dbReference>
<proteinExistence type="predicted"/>
<evidence type="ECO:0008006" key="4">
    <source>
        <dbReference type="Google" id="ProtNLM"/>
    </source>
</evidence>
<dbReference type="Proteomes" id="UP000061457">
    <property type="component" value="Chromosome II"/>
</dbReference>